<dbReference type="PANTHER" id="PTHR46623:SF6">
    <property type="entry name" value="ALPHA_BETA-HYDROLASES SUPERFAMILY PROTEIN"/>
    <property type="match status" value="1"/>
</dbReference>
<name>A0A538SX72_UNCEI</name>
<proteinExistence type="predicted"/>
<gene>
    <name evidence="2" type="ORF">E6K74_01560</name>
    <name evidence="3" type="ORF">E6K77_06905</name>
</gene>
<dbReference type="Gene3D" id="3.40.50.1820">
    <property type="entry name" value="alpha/beta hydrolase"/>
    <property type="match status" value="1"/>
</dbReference>
<dbReference type="AlphaFoldDB" id="A0A538SX72"/>
<evidence type="ECO:0000313" key="3">
    <source>
        <dbReference type="EMBL" id="TMQ62599.1"/>
    </source>
</evidence>
<sequence length="227" mass="24431">MPNRQPQGFLATPATGKGPGLLVLHAWWGLNETIKALCKRLAAEGFVAFAPDLYHGKVAATIEDAKTRSKELNETQAKSDIAEAVSFLSGRADLAGPDLGVIGFSLGVYFALGLSTEDPDRVRAVVVFYGTGGGDYKRSKAAYLGHFGETDDYEPASEVKSLGDALRAAGRPVTFHTYAGTGHWFFEPDRTDAYNEAAAKLAWERTVPFLRKELVAAKLVTRKAPPG</sequence>
<dbReference type="GO" id="GO:0016787">
    <property type="term" value="F:hydrolase activity"/>
    <property type="evidence" value="ECO:0007669"/>
    <property type="project" value="UniProtKB-KW"/>
</dbReference>
<dbReference type="SUPFAM" id="SSF53474">
    <property type="entry name" value="alpha/beta-Hydrolases"/>
    <property type="match status" value="1"/>
</dbReference>
<comment type="caution">
    <text evidence="2">The sequence shown here is derived from an EMBL/GenBank/DDBJ whole genome shotgun (WGS) entry which is preliminary data.</text>
</comment>
<feature type="domain" description="Dienelactone hydrolase" evidence="1">
    <location>
        <begin position="8"/>
        <end position="212"/>
    </location>
</feature>
<accession>A0A538SX72</accession>
<evidence type="ECO:0000313" key="2">
    <source>
        <dbReference type="EMBL" id="TMQ56003.1"/>
    </source>
</evidence>
<dbReference type="InterPro" id="IPR051049">
    <property type="entry name" value="Dienelactone_hydrolase-like"/>
</dbReference>
<dbReference type="PANTHER" id="PTHR46623">
    <property type="entry name" value="CARBOXYMETHYLENEBUTENOLIDASE-RELATED"/>
    <property type="match status" value="1"/>
</dbReference>
<dbReference type="InterPro" id="IPR002925">
    <property type="entry name" value="Dienelactn_hydro"/>
</dbReference>
<organism evidence="2 5">
    <name type="scientific">Eiseniibacteriota bacterium</name>
    <dbReference type="NCBI Taxonomy" id="2212470"/>
    <lineage>
        <taxon>Bacteria</taxon>
        <taxon>Candidatus Eiseniibacteriota</taxon>
    </lineage>
</organism>
<dbReference type="Proteomes" id="UP000319829">
    <property type="component" value="Unassembled WGS sequence"/>
</dbReference>
<protein>
    <submittedName>
        <fullName evidence="2">Dienelactone hydrolase family protein</fullName>
    </submittedName>
</protein>
<keyword evidence="2" id="KW-0378">Hydrolase</keyword>
<evidence type="ECO:0000259" key="1">
    <source>
        <dbReference type="Pfam" id="PF01738"/>
    </source>
</evidence>
<evidence type="ECO:0000313" key="4">
    <source>
        <dbReference type="Proteomes" id="UP000317366"/>
    </source>
</evidence>
<dbReference type="Pfam" id="PF01738">
    <property type="entry name" value="DLH"/>
    <property type="match status" value="1"/>
</dbReference>
<dbReference type="EMBL" id="VBOX01000072">
    <property type="protein sequence ID" value="TMQ62599.1"/>
    <property type="molecule type" value="Genomic_DNA"/>
</dbReference>
<evidence type="ECO:0000313" key="5">
    <source>
        <dbReference type="Proteomes" id="UP000319829"/>
    </source>
</evidence>
<reference evidence="4 5" key="1">
    <citation type="journal article" date="2019" name="Nat. Microbiol.">
        <title>Mediterranean grassland soil C-N compound turnover is dependent on rainfall and depth, and is mediated by genomically divergent microorganisms.</title>
        <authorList>
            <person name="Diamond S."/>
            <person name="Andeer P.F."/>
            <person name="Li Z."/>
            <person name="Crits-Christoph A."/>
            <person name="Burstein D."/>
            <person name="Anantharaman K."/>
            <person name="Lane K.R."/>
            <person name="Thomas B.C."/>
            <person name="Pan C."/>
            <person name="Northen T.R."/>
            <person name="Banfield J.F."/>
        </authorList>
    </citation>
    <scope>NUCLEOTIDE SEQUENCE [LARGE SCALE GENOMIC DNA]</scope>
    <source>
        <strain evidence="2">WS_4</strain>
        <strain evidence="3">WS_7</strain>
    </source>
</reference>
<dbReference type="InterPro" id="IPR029058">
    <property type="entry name" value="AB_hydrolase_fold"/>
</dbReference>
<dbReference type="EMBL" id="VBOU01000009">
    <property type="protein sequence ID" value="TMQ56003.1"/>
    <property type="molecule type" value="Genomic_DNA"/>
</dbReference>
<dbReference type="Proteomes" id="UP000317366">
    <property type="component" value="Unassembled WGS sequence"/>
</dbReference>